<comment type="function">
    <text evidence="7">Flavin prenyltransferase that catalyzes the synthesis of the prenylated FMN cofactor (prenyl-FMN) for 4-hydroxy-3-polyprenylbenzoic acid decarboxylase UbiD. The prenyltransferase is metal-independent and links a dimethylallyl moiety from dimethylallyl monophosphate (DMAP) to the flavin N5 and C6 atoms of FMN.</text>
</comment>
<comment type="caution">
    <text evidence="7">Lacks conserved residue(s) required for the propagation of feature annotation.</text>
</comment>
<feature type="binding site" evidence="7">
    <location>
        <position position="169"/>
    </location>
    <ligand>
        <name>dimethylallyl phosphate</name>
        <dbReference type="ChEBI" id="CHEBI:88052"/>
    </ligand>
</feature>
<dbReference type="PANTHER" id="PTHR43374:SF1">
    <property type="entry name" value="FLAVIN PRENYLTRANSFERASE PAD1, MITOCHONDRIAL"/>
    <property type="match status" value="1"/>
</dbReference>
<dbReference type="GO" id="GO:0106141">
    <property type="term" value="F:flavin prenyltransferase activity"/>
    <property type="evidence" value="ECO:0007669"/>
    <property type="project" value="UniProtKB-EC"/>
</dbReference>
<dbReference type="NCBIfam" id="NF004685">
    <property type="entry name" value="PRK06029.1"/>
    <property type="match status" value="1"/>
</dbReference>
<comment type="similarity">
    <text evidence="6 7">Belongs to the UbiX/PAD1 family.</text>
</comment>
<reference evidence="9 10" key="1">
    <citation type="submission" date="2020-05" db="EMBL/GenBank/DDBJ databases">
        <title>Complete closed genome sequence of Defluviicoccus vanus.</title>
        <authorList>
            <person name="Bessarab I."/>
            <person name="Arumugam K."/>
            <person name="Maszenan A.M."/>
            <person name="Seviour R.J."/>
            <person name="Williams R.B."/>
        </authorList>
    </citation>
    <scope>NUCLEOTIDE SEQUENCE [LARGE SCALE GENOMIC DNA]</scope>
    <source>
        <strain evidence="9 10">Ben 114</strain>
    </source>
</reference>
<dbReference type="Proteomes" id="UP000516369">
    <property type="component" value="Chromosome"/>
</dbReference>
<feature type="domain" description="Flavoprotein" evidence="8">
    <location>
        <begin position="5"/>
        <end position="165"/>
    </location>
</feature>
<dbReference type="RefSeq" id="WP_190260522.1">
    <property type="nucleotide sequence ID" value="NZ_CP053923.1"/>
</dbReference>
<evidence type="ECO:0000313" key="9">
    <source>
        <dbReference type="EMBL" id="QNT70011.1"/>
    </source>
</evidence>
<keyword evidence="4 7" id="KW-0808">Transferase</keyword>
<dbReference type="KEGG" id="dvn:HQ394_12540"/>
<name>A0A7H1N2S5_9PROT</name>
<dbReference type="EC" id="2.5.1.129" evidence="7"/>
<evidence type="ECO:0000256" key="2">
    <source>
        <dbReference type="ARBA" id="ARBA00022630"/>
    </source>
</evidence>
<dbReference type="HAMAP" id="MF_01984">
    <property type="entry name" value="ubiX_pad"/>
    <property type="match status" value="1"/>
</dbReference>
<dbReference type="AlphaFoldDB" id="A0A7H1N2S5"/>
<evidence type="ECO:0000313" key="10">
    <source>
        <dbReference type="Proteomes" id="UP000516369"/>
    </source>
</evidence>
<accession>A0A7H1N2S5</accession>
<dbReference type="Pfam" id="PF02441">
    <property type="entry name" value="Flavoprotein"/>
    <property type="match status" value="1"/>
</dbReference>
<evidence type="ECO:0000259" key="8">
    <source>
        <dbReference type="Pfam" id="PF02441"/>
    </source>
</evidence>
<evidence type="ECO:0000256" key="5">
    <source>
        <dbReference type="ARBA" id="ARBA00050612"/>
    </source>
</evidence>
<evidence type="ECO:0000256" key="6">
    <source>
        <dbReference type="ARBA" id="ARBA00060793"/>
    </source>
</evidence>
<feature type="binding site" evidence="7">
    <location>
        <position position="153"/>
    </location>
    <ligand>
        <name>dimethylallyl phosphate</name>
        <dbReference type="ChEBI" id="CHEBI:88052"/>
    </ligand>
</feature>
<dbReference type="InterPro" id="IPR004507">
    <property type="entry name" value="UbiX-like"/>
</dbReference>
<dbReference type="FunFam" id="3.40.50.1950:FF:000001">
    <property type="entry name" value="Flavin prenyltransferase UbiX"/>
    <property type="match status" value="1"/>
</dbReference>
<feature type="binding site" evidence="7">
    <location>
        <begin position="11"/>
        <end position="13"/>
    </location>
    <ligand>
        <name>FMN</name>
        <dbReference type="ChEBI" id="CHEBI:58210"/>
    </ligand>
</feature>
<keyword evidence="3 7" id="KW-0288">FMN</keyword>
<feature type="binding site" evidence="7">
    <location>
        <position position="123"/>
    </location>
    <ligand>
        <name>FMN</name>
        <dbReference type="ChEBI" id="CHEBI:58210"/>
    </ligand>
</feature>
<dbReference type="NCBIfam" id="TIGR00421">
    <property type="entry name" value="ubiX_pad"/>
    <property type="match status" value="1"/>
</dbReference>
<organism evidence="9 10">
    <name type="scientific">Defluviicoccus vanus</name>
    <dbReference type="NCBI Taxonomy" id="111831"/>
    <lineage>
        <taxon>Bacteria</taxon>
        <taxon>Pseudomonadati</taxon>
        <taxon>Pseudomonadota</taxon>
        <taxon>Alphaproteobacteria</taxon>
        <taxon>Rhodospirillales</taxon>
        <taxon>Rhodospirillaceae</taxon>
        <taxon>Defluviicoccus</taxon>
    </lineage>
</organism>
<sequence>MVLPVIVGISGATGIAYGVELLRALQQLQQPAHLILTEMAIRTLKLETDYALEDVRALAHTVHSCRDLAAPIASGSFRCRGMVVAPCSVKTLSAIANGFSQNLLLRAADVTMKERRPLILVFRETPLHLGHLRLMTQVTECGAIVQPPMPAFYTRPQTVMDIVHQTIARSLDLLGIDHDLVPRWSGP</sequence>
<protein>
    <recommendedName>
        <fullName evidence="7">Flavin prenyltransferase UbiX</fullName>
        <ecNumber evidence="7">2.5.1.129</ecNumber>
    </recommendedName>
</protein>
<keyword evidence="10" id="KW-1185">Reference proteome</keyword>
<feature type="binding site" evidence="7">
    <location>
        <begin position="88"/>
        <end position="91"/>
    </location>
    <ligand>
        <name>FMN</name>
        <dbReference type="ChEBI" id="CHEBI:58210"/>
    </ligand>
</feature>
<dbReference type="Gene3D" id="3.40.50.1950">
    <property type="entry name" value="Flavin prenyltransferase-like"/>
    <property type="match status" value="1"/>
</dbReference>
<dbReference type="SUPFAM" id="SSF52507">
    <property type="entry name" value="Homo-oligomeric flavin-containing Cys decarboxylases, HFCD"/>
    <property type="match status" value="1"/>
</dbReference>
<dbReference type="EMBL" id="CP053923">
    <property type="protein sequence ID" value="QNT70011.1"/>
    <property type="molecule type" value="Genomic_DNA"/>
</dbReference>
<keyword evidence="1 7" id="KW-0637">Prenyltransferase</keyword>
<gene>
    <name evidence="7" type="primary">ubiX</name>
    <name evidence="9" type="ORF">HQ394_12540</name>
</gene>
<dbReference type="PANTHER" id="PTHR43374">
    <property type="entry name" value="FLAVIN PRENYLTRANSFERASE"/>
    <property type="match status" value="1"/>
</dbReference>
<feature type="binding site" evidence="7">
    <location>
        <position position="37"/>
    </location>
    <ligand>
        <name>FMN</name>
        <dbReference type="ChEBI" id="CHEBI:58210"/>
    </ligand>
</feature>
<comment type="catalytic activity">
    <reaction evidence="5 7">
        <text>dimethylallyl phosphate + FMNH2 = prenylated FMNH2 + phosphate</text>
        <dbReference type="Rhea" id="RHEA:37743"/>
        <dbReference type="ChEBI" id="CHEBI:43474"/>
        <dbReference type="ChEBI" id="CHEBI:57618"/>
        <dbReference type="ChEBI" id="CHEBI:87467"/>
        <dbReference type="ChEBI" id="CHEBI:88052"/>
        <dbReference type="EC" id="2.5.1.129"/>
    </reaction>
</comment>
<evidence type="ECO:0000256" key="3">
    <source>
        <dbReference type="ARBA" id="ARBA00022643"/>
    </source>
</evidence>
<dbReference type="GO" id="GO:0016831">
    <property type="term" value="F:carboxy-lyase activity"/>
    <property type="evidence" value="ECO:0007669"/>
    <property type="project" value="TreeGrafter"/>
</dbReference>
<dbReference type="InterPro" id="IPR036551">
    <property type="entry name" value="Flavin_trans-like"/>
</dbReference>
<evidence type="ECO:0000256" key="4">
    <source>
        <dbReference type="ARBA" id="ARBA00022679"/>
    </source>
</evidence>
<evidence type="ECO:0000256" key="7">
    <source>
        <dbReference type="HAMAP-Rule" id="MF_01984"/>
    </source>
</evidence>
<keyword evidence="2 7" id="KW-0285">Flavoprotein</keyword>
<dbReference type="InterPro" id="IPR003382">
    <property type="entry name" value="Flavoprotein"/>
</dbReference>
<evidence type="ECO:0000256" key="1">
    <source>
        <dbReference type="ARBA" id="ARBA00022602"/>
    </source>
</evidence>
<proteinExistence type="inferred from homology"/>